<dbReference type="PANTHER" id="PTHR10039">
    <property type="entry name" value="AMELOGENIN"/>
    <property type="match status" value="1"/>
</dbReference>
<dbReference type="Pfam" id="PF24883">
    <property type="entry name" value="NPHP3_N"/>
    <property type="match status" value="1"/>
</dbReference>
<evidence type="ECO:0000313" key="4">
    <source>
        <dbReference type="EMBL" id="KAF9451880.1"/>
    </source>
</evidence>
<evidence type="ECO:0000313" key="5">
    <source>
        <dbReference type="Proteomes" id="UP000807342"/>
    </source>
</evidence>
<dbReference type="AlphaFoldDB" id="A0A9P5XLR2"/>
<reference evidence="4" key="1">
    <citation type="submission" date="2020-11" db="EMBL/GenBank/DDBJ databases">
        <authorList>
            <consortium name="DOE Joint Genome Institute"/>
            <person name="Ahrendt S."/>
            <person name="Riley R."/>
            <person name="Andreopoulos W."/>
            <person name="Labutti K."/>
            <person name="Pangilinan J."/>
            <person name="Ruiz-Duenas F.J."/>
            <person name="Barrasa J.M."/>
            <person name="Sanchez-Garcia M."/>
            <person name="Camarero S."/>
            <person name="Miyauchi S."/>
            <person name="Serrano A."/>
            <person name="Linde D."/>
            <person name="Babiker R."/>
            <person name="Drula E."/>
            <person name="Ayuso-Fernandez I."/>
            <person name="Pacheco R."/>
            <person name="Padilla G."/>
            <person name="Ferreira P."/>
            <person name="Barriuso J."/>
            <person name="Kellner H."/>
            <person name="Castanera R."/>
            <person name="Alfaro M."/>
            <person name="Ramirez L."/>
            <person name="Pisabarro A.G."/>
            <person name="Kuo A."/>
            <person name="Tritt A."/>
            <person name="Lipzen A."/>
            <person name="He G."/>
            <person name="Yan M."/>
            <person name="Ng V."/>
            <person name="Cullen D."/>
            <person name="Martin F."/>
            <person name="Rosso M.-N."/>
            <person name="Henrissat B."/>
            <person name="Hibbett D."/>
            <person name="Martinez A.T."/>
            <person name="Grigoriev I.V."/>
        </authorList>
    </citation>
    <scope>NUCLEOTIDE SEQUENCE</scope>
    <source>
        <strain evidence="4">MF-IS2</strain>
    </source>
</reference>
<dbReference type="PROSITE" id="PS50837">
    <property type="entry name" value="NACHT"/>
    <property type="match status" value="1"/>
</dbReference>
<feature type="compositionally biased region" description="Polar residues" evidence="2">
    <location>
        <begin position="7"/>
        <end position="17"/>
    </location>
</feature>
<dbReference type="InterPro" id="IPR007111">
    <property type="entry name" value="NACHT_NTPase"/>
</dbReference>
<dbReference type="InterPro" id="IPR027417">
    <property type="entry name" value="P-loop_NTPase"/>
</dbReference>
<feature type="domain" description="NACHT" evidence="3">
    <location>
        <begin position="146"/>
        <end position="296"/>
    </location>
</feature>
<dbReference type="OrthoDB" id="6084525at2759"/>
<feature type="compositionally biased region" description="Basic residues" evidence="2">
    <location>
        <begin position="37"/>
        <end position="46"/>
    </location>
</feature>
<sequence>MPPRANPQHSRSASSLTRAPKHTNRYSPYPDTTTKPSQRRPSRHAGSHPTSTQQHLYLNNNESYQDNDQRTGGNFQYARDFAMYNPVFNDITGPDNFMKEFGEDTIPGAAFDDSARDPPPRCHPGTRLAILQRARDFLADRQADKRLLWIVGPAGVGKSAIMQSLAESMASINSDIVLGASLFFSVNGRSDGSKTLTTLAYQIAVHDSSYRHFVRNEVTNDRTLLRKALSTQFTKFIVEPFVKNTVGGGHKRFLILIDGLDECDGNGTQYQILDLISSFCIQHPTAPLVWIIASRPEPHIMAFFTHIKFASVYEKEEIVIDSDQAREDVEWYLRNELDTLGPKYPALASETQWPPEHEFLKLSAGANGLFAFAFTAVRFIDDPESGDPESRLKEILEVIDDILSRSRENGAHPMAQLDALYSRILSRVPARTLPTAKNLLLGITLSDLMFVDLCNWLALASNVAYGALHQLHSVLCIPSRDHAFKEPLRFLHKSFQDYLFDSNRSGMFQDHEGAKELDFECAQRVLSEAGDAKSPGAHGILISWDACKLPKTGEGAKVRPYLRAMHVVKSRLDTTTLPIVTHLLKLFDMRLYLMKHHNFLTELLRPGKCEERLKELGVFHELPIRKLDINNINWSSNFFECWYCSKSPVVADALSMDPSGVKRGPVRHSWRLTGDRHPLWRSWGEKDRKSRLSIFVQHFKHWQTHSPCLPISVYIDVRNWGFLFCEFADADSPDYDGEWSCCIPYCFPSAIGM</sequence>
<dbReference type="InterPro" id="IPR056884">
    <property type="entry name" value="NPHP3-like_N"/>
</dbReference>
<dbReference type="SUPFAM" id="SSF52540">
    <property type="entry name" value="P-loop containing nucleoside triphosphate hydrolases"/>
    <property type="match status" value="1"/>
</dbReference>
<gene>
    <name evidence="4" type="ORF">P691DRAFT_294321</name>
</gene>
<dbReference type="PANTHER" id="PTHR10039:SF14">
    <property type="entry name" value="NACHT DOMAIN-CONTAINING PROTEIN"/>
    <property type="match status" value="1"/>
</dbReference>
<organism evidence="4 5">
    <name type="scientific">Macrolepiota fuliginosa MF-IS2</name>
    <dbReference type="NCBI Taxonomy" id="1400762"/>
    <lineage>
        <taxon>Eukaryota</taxon>
        <taxon>Fungi</taxon>
        <taxon>Dikarya</taxon>
        <taxon>Basidiomycota</taxon>
        <taxon>Agaricomycotina</taxon>
        <taxon>Agaricomycetes</taxon>
        <taxon>Agaricomycetidae</taxon>
        <taxon>Agaricales</taxon>
        <taxon>Agaricineae</taxon>
        <taxon>Agaricaceae</taxon>
        <taxon>Macrolepiota</taxon>
    </lineage>
</organism>
<proteinExistence type="predicted"/>
<accession>A0A9P5XLR2</accession>
<dbReference type="Gene3D" id="3.40.50.300">
    <property type="entry name" value="P-loop containing nucleotide triphosphate hydrolases"/>
    <property type="match status" value="1"/>
</dbReference>
<dbReference type="Proteomes" id="UP000807342">
    <property type="component" value="Unassembled WGS sequence"/>
</dbReference>
<keyword evidence="5" id="KW-1185">Reference proteome</keyword>
<feature type="region of interest" description="Disordered" evidence="2">
    <location>
        <begin position="1"/>
        <end position="53"/>
    </location>
</feature>
<dbReference type="EMBL" id="MU151078">
    <property type="protein sequence ID" value="KAF9451880.1"/>
    <property type="molecule type" value="Genomic_DNA"/>
</dbReference>
<protein>
    <recommendedName>
        <fullName evidence="3">NACHT domain-containing protein</fullName>
    </recommendedName>
</protein>
<evidence type="ECO:0000256" key="2">
    <source>
        <dbReference type="SAM" id="MobiDB-lite"/>
    </source>
</evidence>
<evidence type="ECO:0000256" key="1">
    <source>
        <dbReference type="ARBA" id="ARBA00022737"/>
    </source>
</evidence>
<keyword evidence="1" id="KW-0677">Repeat</keyword>
<evidence type="ECO:0000259" key="3">
    <source>
        <dbReference type="PROSITE" id="PS50837"/>
    </source>
</evidence>
<name>A0A9P5XLR2_9AGAR</name>
<comment type="caution">
    <text evidence="4">The sequence shown here is derived from an EMBL/GenBank/DDBJ whole genome shotgun (WGS) entry which is preliminary data.</text>
</comment>